<gene>
    <name evidence="2" type="ORF">PUN28_014752</name>
</gene>
<dbReference type="EMBL" id="JADYXP020000016">
    <property type="protein sequence ID" value="KAL0107653.1"/>
    <property type="molecule type" value="Genomic_DNA"/>
</dbReference>
<evidence type="ECO:0000313" key="3">
    <source>
        <dbReference type="Proteomes" id="UP001430953"/>
    </source>
</evidence>
<comment type="caution">
    <text evidence="2">The sequence shown here is derived from an EMBL/GenBank/DDBJ whole genome shotgun (WGS) entry which is preliminary data.</text>
</comment>
<dbReference type="Proteomes" id="UP001430953">
    <property type="component" value="Unassembled WGS sequence"/>
</dbReference>
<evidence type="ECO:0000313" key="2">
    <source>
        <dbReference type="EMBL" id="KAL0107653.1"/>
    </source>
</evidence>
<accession>A0AAW2EV57</accession>
<name>A0AAW2EV57_9HYME</name>
<evidence type="ECO:0000256" key="1">
    <source>
        <dbReference type="SAM" id="MobiDB-lite"/>
    </source>
</evidence>
<sequence>MSIVRLERRRKEEDRTKRERERRKTRYERNESCFRFPRVRTSSPCSLDLASRISPR</sequence>
<feature type="compositionally biased region" description="Basic and acidic residues" evidence="1">
    <location>
        <begin position="1"/>
        <end position="19"/>
    </location>
</feature>
<protein>
    <submittedName>
        <fullName evidence="2">Uncharacterized protein</fullName>
    </submittedName>
</protein>
<reference evidence="2 3" key="1">
    <citation type="submission" date="2023-03" db="EMBL/GenBank/DDBJ databases">
        <title>High recombination rates correlate with genetic variation in Cardiocondyla obscurior ants.</title>
        <authorList>
            <person name="Errbii M."/>
        </authorList>
    </citation>
    <scope>NUCLEOTIDE SEQUENCE [LARGE SCALE GENOMIC DNA]</scope>
    <source>
        <strain evidence="2">Alpha-2009</strain>
        <tissue evidence="2">Whole body</tissue>
    </source>
</reference>
<proteinExistence type="predicted"/>
<organism evidence="2 3">
    <name type="scientific">Cardiocondyla obscurior</name>
    <dbReference type="NCBI Taxonomy" id="286306"/>
    <lineage>
        <taxon>Eukaryota</taxon>
        <taxon>Metazoa</taxon>
        <taxon>Ecdysozoa</taxon>
        <taxon>Arthropoda</taxon>
        <taxon>Hexapoda</taxon>
        <taxon>Insecta</taxon>
        <taxon>Pterygota</taxon>
        <taxon>Neoptera</taxon>
        <taxon>Endopterygota</taxon>
        <taxon>Hymenoptera</taxon>
        <taxon>Apocrita</taxon>
        <taxon>Aculeata</taxon>
        <taxon>Formicoidea</taxon>
        <taxon>Formicidae</taxon>
        <taxon>Myrmicinae</taxon>
        <taxon>Cardiocondyla</taxon>
    </lineage>
</organism>
<dbReference type="AlphaFoldDB" id="A0AAW2EV57"/>
<feature type="region of interest" description="Disordered" evidence="1">
    <location>
        <begin position="1"/>
        <end position="27"/>
    </location>
</feature>
<keyword evidence="3" id="KW-1185">Reference proteome</keyword>